<comment type="similarity">
    <text evidence="1">Belongs to the UPF0177 family.</text>
</comment>
<evidence type="ECO:0000259" key="3">
    <source>
        <dbReference type="Pfam" id="PF02517"/>
    </source>
</evidence>
<dbReference type="GO" id="GO:0004175">
    <property type="term" value="F:endopeptidase activity"/>
    <property type="evidence" value="ECO:0007669"/>
    <property type="project" value="UniProtKB-ARBA"/>
</dbReference>
<dbReference type="Proteomes" id="UP000051783">
    <property type="component" value="Unassembled WGS sequence"/>
</dbReference>
<feature type="transmembrane region" description="Helical" evidence="2">
    <location>
        <begin position="281"/>
        <end position="302"/>
    </location>
</feature>
<feature type="domain" description="CAAX prenyl protease 2/Lysostaphin resistance protein A-like" evidence="3">
    <location>
        <begin position="243"/>
        <end position="345"/>
    </location>
</feature>
<feature type="transmembrane region" description="Helical" evidence="2">
    <location>
        <begin position="68"/>
        <end position="90"/>
    </location>
</feature>
<dbReference type="GO" id="GO:0080120">
    <property type="term" value="P:CAAX-box protein maturation"/>
    <property type="evidence" value="ECO:0007669"/>
    <property type="project" value="UniProtKB-ARBA"/>
</dbReference>
<feature type="transmembrane region" description="Helical" evidence="2">
    <location>
        <begin position="314"/>
        <end position="342"/>
    </location>
</feature>
<dbReference type="Pfam" id="PF02517">
    <property type="entry name" value="Rce1-like"/>
    <property type="match status" value="1"/>
</dbReference>
<dbReference type="EMBL" id="JQCL01000008">
    <property type="protein sequence ID" value="KRO14690.1"/>
    <property type="molecule type" value="Genomic_DNA"/>
</dbReference>
<reference evidence="4 5" key="1">
    <citation type="journal article" date="2015" name="Genome Announc.">
        <title>Expanding the biotechnology potential of lactobacilli through comparative genomics of 213 strains and associated genera.</title>
        <authorList>
            <person name="Sun Z."/>
            <person name="Harris H.M."/>
            <person name="McCann A."/>
            <person name="Guo C."/>
            <person name="Argimon S."/>
            <person name="Zhang W."/>
            <person name="Yang X."/>
            <person name="Jeffery I.B."/>
            <person name="Cooney J.C."/>
            <person name="Kagawa T.F."/>
            <person name="Liu W."/>
            <person name="Song Y."/>
            <person name="Salvetti E."/>
            <person name="Wrobel A."/>
            <person name="Rasinkangas P."/>
            <person name="Parkhill J."/>
            <person name="Rea M.C."/>
            <person name="O'Sullivan O."/>
            <person name="Ritari J."/>
            <person name="Douillard F.P."/>
            <person name="Paul Ross R."/>
            <person name="Yang R."/>
            <person name="Briner A.E."/>
            <person name="Felis G.E."/>
            <person name="de Vos W.M."/>
            <person name="Barrangou R."/>
            <person name="Klaenhammer T.R."/>
            <person name="Caufield P.W."/>
            <person name="Cui Y."/>
            <person name="Zhang H."/>
            <person name="O'Toole P.W."/>
        </authorList>
    </citation>
    <scope>NUCLEOTIDE SEQUENCE [LARGE SCALE GENOMIC DNA]</scope>
    <source>
        <strain evidence="4 5">LMG 26013</strain>
    </source>
</reference>
<comment type="caution">
    <text evidence="4">The sequence shown here is derived from an EMBL/GenBank/DDBJ whole genome shotgun (WGS) entry which is preliminary data.</text>
</comment>
<keyword evidence="5" id="KW-1185">Reference proteome</keyword>
<feature type="transmembrane region" description="Helical" evidence="2">
    <location>
        <begin position="102"/>
        <end position="123"/>
    </location>
</feature>
<dbReference type="AlphaFoldDB" id="A0A0R2MQX8"/>
<evidence type="ECO:0000313" key="4">
    <source>
        <dbReference type="EMBL" id="KRO14690.1"/>
    </source>
</evidence>
<dbReference type="InterPro" id="IPR003675">
    <property type="entry name" value="Rce1/LyrA-like_dom"/>
</dbReference>
<keyword evidence="2" id="KW-0472">Membrane</keyword>
<sequence length="401" mass="44316">MAPEFDQMLRRWYIGQLVLILVVTLIQLLLTNQGVAFPGGGMLMIIWLLNALWPAIEDQQQDWRRLRHVNYYVQTVLQFMLLPIMVGNLIDLVIKLTPLDEQGLIAVGMAYLVVGFIPIGYVVTAKIQSLVGRILVLISAIFSGLTGAQITLFVLPVLKVPAAFNMIGETGILGAVGFVLTVAVLMRAWGFHGVSWRFDHQAKTSLVSLIILAGLLFSLWNAFSTGANWATTFTQWDFSLHNATWKMFLSGLEPGIAEEWLYRYAVLTLLLAAFQKRRFQLAWSVGLSGALFGLWHFTNAFVGQSLSATGEQIVFAATLGWFLAVAYLYSGSILVPMAIHAAVDSLSMMASGSQTMAVPGAFEWQTIGLTFVVFGGLTIFFLTGARRKVILQRVDQGLRFI</sequence>
<keyword evidence="4" id="KW-0645">Protease</keyword>
<name>A0A0R2MQX8_9LACO</name>
<dbReference type="OrthoDB" id="2319903at2"/>
<feature type="transmembrane region" description="Helical" evidence="2">
    <location>
        <begin position="12"/>
        <end position="30"/>
    </location>
</feature>
<keyword evidence="4" id="KW-0378">Hydrolase</keyword>
<gene>
    <name evidence="4" type="ORF">IV64_GL000863</name>
</gene>
<feature type="transmembrane region" description="Helical" evidence="2">
    <location>
        <begin position="135"/>
        <end position="158"/>
    </location>
</feature>
<dbReference type="PATRIC" id="fig|942150.3.peg.885"/>
<feature type="transmembrane region" description="Helical" evidence="2">
    <location>
        <begin position="164"/>
        <end position="185"/>
    </location>
</feature>
<dbReference type="STRING" id="942150.IV64_GL000863"/>
<keyword evidence="2" id="KW-1133">Transmembrane helix</keyword>
<proteinExistence type="inferred from homology"/>
<organism evidence="4 5">
    <name type="scientific">Lactiplantibacillus xiangfangensis</name>
    <dbReference type="NCBI Taxonomy" id="942150"/>
    <lineage>
        <taxon>Bacteria</taxon>
        <taxon>Bacillati</taxon>
        <taxon>Bacillota</taxon>
        <taxon>Bacilli</taxon>
        <taxon>Lactobacillales</taxon>
        <taxon>Lactobacillaceae</taxon>
        <taxon>Lactiplantibacillus</taxon>
    </lineage>
</organism>
<feature type="transmembrane region" description="Helical" evidence="2">
    <location>
        <begin position="206"/>
        <end position="223"/>
    </location>
</feature>
<protein>
    <submittedName>
        <fullName evidence="4">Membrane-bound protease, caax family</fullName>
    </submittedName>
</protein>
<evidence type="ECO:0000256" key="2">
    <source>
        <dbReference type="SAM" id="Phobius"/>
    </source>
</evidence>
<dbReference type="GO" id="GO:0006508">
    <property type="term" value="P:proteolysis"/>
    <property type="evidence" value="ECO:0007669"/>
    <property type="project" value="UniProtKB-KW"/>
</dbReference>
<keyword evidence="2" id="KW-0812">Transmembrane</keyword>
<dbReference type="RefSeq" id="WP_057705246.1">
    <property type="nucleotide sequence ID" value="NZ_JQCL01000008.1"/>
</dbReference>
<feature type="transmembrane region" description="Helical" evidence="2">
    <location>
        <begin position="362"/>
        <end position="383"/>
    </location>
</feature>
<evidence type="ECO:0000256" key="1">
    <source>
        <dbReference type="ARBA" id="ARBA00009067"/>
    </source>
</evidence>
<feature type="transmembrane region" description="Helical" evidence="2">
    <location>
        <begin position="36"/>
        <end position="56"/>
    </location>
</feature>
<accession>A0A0R2MQX8</accession>
<evidence type="ECO:0000313" key="5">
    <source>
        <dbReference type="Proteomes" id="UP000051783"/>
    </source>
</evidence>